<sequence length="128" mass="14970">MYNTCTRTGLLLNPDFPAFAATPDAIITCDCCGKGCLEVKCPYSLKDMSILEFEKQKSSCLMINDQGEMTLDYRHAYFFQIQLQMAISKTSYCDFVVWSFNDFFVERIQFNEDFLFHHLELAKQFHKK</sequence>
<evidence type="ECO:0000313" key="2">
    <source>
        <dbReference type="EMBL" id="KAJ8910245.1"/>
    </source>
</evidence>
<name>A0AAV8V7R2_9CUCU</name>
<comment type="caution">
    <text evidence="2">The sequence shown here is derived from an EMBL/GenBank/DDBJ whole genome shotgun (WGS) entry which is preliminary data.</text>
</comment>
<dbReference type="Proteomes" id="UP001159042">
    <property type="component" value="Unassembled WGS sequence"/>
</dbReference>
<evidence type="ECO:0000313" key="3">
    <source>
        <dbReference type="Proteomes" id="UP001159042"/>
    </source>
</evidence>
<dbReference type="EMBL" id="JANEYG010000331">
    <property type="protein sequence ID" value="KAJ8910245.1"/>
    <property type="molecule type" value="Genomic_DNA"/>
</dbReference>
<feature type="domain" description="YqaJ viral recombinase" evidence="1">
    <location>
        <begin position="8"/>
        <end position="89"/>
    </location>
</feature>
<accession>A0AAV8V7R2</accession>
<keyword evidence="3" id="KW-1185">Reference proteome</keyword>
<dbReference type="PANTHER" id="PTHR47526:SF3">
    <property type="entry name" value="PHD-TYPE DOMAIN-CONTAINING PROTEIN"/>
    <property type="match status" value="1"/>
</dbReference>
<proteinExistence type="predicted"/>
<organism evidence="2 3">
    <name type="scientific">Exocentrus adspersus</name>
    <dbReference type="NCBI Taxonomy" id="1586481"/>
    <lineage>
        <taxon>Eukaryota</taxon>
        <taxon>Metazoa</taxon>
        <taxon>Ecdysozoa</taxon>
        <taxon>Arthropoda</taxon>
        <taxon>Hexapoda</taxon>
        <taxon>Insecta</taxon>
        <taxon>Pterygota</taxon>
        <taxon>Neoptera</taxon>
        <taxon>Endopterygota</taxon>
        <taxon>Coleoptera</taxon>
        <taxon>Polyphaga</taxon>
        <taxon>Cucujiformia</taxon>
        <taxon>Chrysomeloidea</taxon>
        <taxon>Cerambycidae</taxon>
        <taxon>Lamiinae</taxon>
        <taxon>Acanthocinini</taxon>
        <taxon>Exocentrus</taxon>
    </lineage>
</organism>
<reference evidence="2 3" key="1">
    <citation type="journal article" date="2023" name="Insect Mol. Biol.">
        <title>Genome sequencing provides insights into the evolution of gene families encoding plant cell wall-degrading enzymes in longhorned beetles.</title>
        <authorList>
            <person name="Shin N.R."/>
            <person name="Okamura Y."/>
            <person name="Kirsch R."/>
            <person name="Pauchet Y."/>
        </authorList>
    </citation>
    <scope>NUCLEOTIDE SEQUENCE [LARGE SCALE GENOMIC DNA]</scope>
    <source>
        <strain evidence="2">EAD_L_NR</strain>
    </source>
</reference>
<dbReference type="InterPro" id="IPR011335">
    <property type="entry name" value="Restrct_endonuc-II-like"/>
</dbReference>
<evidence type="ECO:0000259" key="1">
    <source>
        <dbReference type="Pfam" id="PF09588"/>
    </source>
</evidence>
<dbReference type="InterPro" id="IPR019080">
    <property type="entry name" value="YqaJ_viral_recombinase"/>
</dbReference>
<dbReference type="InterPro" id="IPR011604">
    <property type="entry name" value="PDDEXK-like_dom_sf"/>
</dbReference>
<dbReference type="GO" id="GO:0006281">
    <property type="term" value="P:DNA repair"/>
    <property type="evidence" value="ECO:0007669"/>
    <property type="project" value="UniProtKB-ARBA"/>
</dbReference>
<protein>
    <recommendedName>
        <fullName evidence="1">YqaJ viral recombinase domain-containing protein</fullName>
    </recommendedName>
</protein>
<dbReference type="CDD" id="cd22343">
    <property type="entry name" value="PDDEXK_lambda_exonuclease-like"/>
    <property type="match status" value="1"/>
</dbReference>
<dbReference type="Pfam" id="PF09588">
    <property type="entry name" value="YqaJ"/>
    <property type="match status" value="1"/>
</dbReference>
<feature type="non-terminal residue" evidence="2">
    <location>
        <position position="128"/>
    </location>
</feature>
<dbReference type="PANTHER" id="PTHR47526">
    <property type="entry name" value="ATP-DEPENDENT DNA HELICASE"/>
    <property type="match status" value="1"/>
</dbReference>
<dbReference type="Gene3D" id="3.90.320.10">
    <property type="match status" value="1"/>
</dbReference>
<dbReference type="AlphaFoldDB" id="A0AAV8V7R2"/>
<dbReference type="SUPFAM" id="SSF52980">
    <property type="entry name" value="Restriction endonuclease-like"/>
    <property type="match status" value="1"/>
</dbReference>
<gene>
    <name evidence="2" type="ORF">NQ315_002569</name>
</gene>